<evidence type="ECO:0000259" key="3">
    <source>
        <dbReference type="PROSITE" id="PS50930"/>
    </source>
</evidence>
<evidence type="ECO:0000256" key="1">
    <source>
        <dbReference type="PROSITE-ProRule" id="PRU00169"/>
    </source>
</evidence>
<evidence type="ECO:0000259" key="2">
    <source>
        <dbReference type="PROSITE" id="PS50110"/>
    </source>
</evidence>
<dbReference type="PROSITE" id="PS50110">
    <property type="entry name" value="RESPONSE_REGULATORY"/>
    <property type="match status" value="1"/>
</dbReference>
<dbReference type="PROSITE" id="PS50930">
    <property type="entry name" value="HTH_LYTTR"/>
    <property type="match status" value="1"/>
</dbReference>
<evidence type="ECO:0000313" key="5">
    <source>
        <dbReference type="Proteomes" id="UP000694308"/>
    </source>
</evidence>
<dbReference type="GO" id="GO:0003677">
    <property type="term" value="F:DNA binding"/>
    <property type="evidence" value="ECO:0007669"/>
    <property type="project" value="InterPro"/>
</dbReference>
<dbReference type="AlphaFoldDB" id="A0A949U2D7"/>
<dbReference type="SMART" id="SM00850">
    <property type="entry name" value="LytTR"/>
    <property type="match status" value="1"/>
</dbReference>
<protein>
    <submittedName>
        <fullName evidence="4">Response regulator transcription factor</fullName>
    </submittedName>
</protein>
<dbReference type="EMBL" id="JAEEGC010000159">
    <property type="protein sequence ID" value="MBV7276145.1"/>
    <property type="molecule type" value="Genomic_DNA"/>
</dbReference>
<sequence>MKIAICDDDEQELIHINQHLDEYFNCGFSKDKIKVSRFQSSMQLLDLIEKGKHFDVFLLDVIMPDINGIDLATEIRSKDQVAKIIFLTSTSEFAVESYSVDAFNYLLKPIQKDKLFTVLEKVCNDIYSDLKPYILLKTKISLSKVFLHHLVYVEVSGRTVYFNQINGATLEITSTISQIETVLLINKHFIKPHRSYIVNLDYVKNLSQDGITTTNDVFIPISRNVYKNVKQAYINHSFHEEDQEEVK</sequence>
<dbReference type="Pfam" id="PF04397">
    <property type="entry name" value="LytTR"/>
    <property type="match status" value="1"/>
</dbReference>
<feature type="modified residue" description="4-aspartylphosphate" evidence="1">
    <location>
        <position position="60"/>
    </location>
</feature>
<organism evidence="4 5">
    <name type="scientific">Clostridium thailandense</name>
    <dbReference type="NCBI Taxonomy" id="2794346"/>
    <lineage>
        <taxon>Bacteria</taxon>
        <taxon>Bacillati</taxon>
        <taxon>Bacillota</taxon>
        <taxon>Clostridia</taxon>
        <taxon>Eubacteriales</taxon>
        <taxon>Clostridiaceae</taxon>
        <taxon>Clostridium</taxon>
    </lineage>
</organism>
<accession>A0A949U2D7</accession>
<proteinExistence type="predicted"/>
<feature type="domain" description="Response regulatory" evidence="2">
    <location>
        <begin position="2"/>
        <end position="123"/>
    </location>
</feature>
<gene>
    <name evidence="4" type="ORF">I6U48_24985</name>
</gene>
<dbReference type="RefSeq" id="WP_218323190.1">
    <property type="nucleotide sequence ID" value="NZ_JAEEGC010000159.1"/>
</dbReference>
<keyword evidence="5" id="KW-1185">Reference proteome</keyword>
<comment type="caution">
    <text evidence="4">The sequence shown here is derived from an EMBL/GenBank/DDBJ whole genome shotgun (WGS) entry which is preliminary data.</text>
</comment>
<keyword evidence="1" id="KW-0597">Phosphoprotein</keyword>
<evidence type="ECO:0000313" key="4">
    <source>
        <dbReference type="EMBL" id="MBV7276145.1"/>
    </source>
</evidence>
<dbReference type="PANTHER" id="PTHR37299:SF1">
    <property type="entry name" value="STAGE 0 SPORULATION PROTEIN A HOMOLOG"/>
    <property type="match status" value="1"/>
</dbReference>
<dbReference type="PANTHER" id="PTHR37299">
    <property type="entry name" value="TRANSCRIPTIONAL REGULATOR-RELATED"/>
    <property type="match status" value="1"/>
</dbReference>
<dbReference type="InterPro" id="IPR001789">
    <property type="entry name" value="Sig_transdc_resp-reg_receiver"/>
</dbReference>
<dbReference type="InterPro" id="IPR046947">
    <property type="entry name" value="LytR-like"/>
</dbReference>
<dbReference type="SMART" id="SM00448">
    <property type="entry name" value="REC"/>
    <property type="match status" value="1"/>
</dbReference>
<dbReference type="Proteomes" id="UP000694308">
    <property type="component" value="Unassembled WGS sequence"/>
</dbReference>
<feature type="domain" description="HTH LytTR-type" evidence="3">
    <location>
        <begin position="134"/>
        <end position="235"/>
    </location>
</feature>
<reference evidence="4" key="1">
    <citation type="submission" date="2020-12" db="EMBL/GenBank/DDBJ databases">
        <title>Clostridium thailandense sp. nov., a novel acetogenic bacterium isolated from peat land soil in Thailand.</title>
        <authorList>
            <person name="Chaikitkaew S."/>
            <person name="Birkeland N.K."/>
        </authorList>
    </citation>
    <scope>NUCLEOTIDE SEQUENCE</scope>
    <source>
        <strain evidence="4">PL3</strain>
    </source>
</reference>
<dbReference type="Pfam" id="PF00072">
    <property type="entry name" value="Response_reg"/>
    <property type="match status" value="1"/>
</dbReference>
<dbReference type="InterPro" id="IPR007492">
    <property type="entry name" value="LytTR_DNA-bd_dom"/>
</dbReference>
<name>A0A949U2D7_9CLOT</name>
<dbReference type="GO" id="GO:0000156">
    <property type="term" value="F:phosphorelay response regulator activity"/>
    <property type="evidence" value="ECO:0007669"/>
    <property type="project" value="InterPro"/>
</dbReference>